<evidence type="ECO:0000256" key="1">
    <source>
        <dbReference type="SAM" id="MobiDB-lite"/>
    </source>
</evidence>
<proteinExistence type="predicted"/>
<feature type="compositionally biased region" description="Polar residues" evidence="1">
    <location>
        <begin position="1"/>
        <end position="10"/>
    </location>
</feature>
<name>A0AAJ7T3I9_PETMA</name>
<feature type="compositionally biased region" description="Acidic residues" evidence="1">
    <location>
        <begin position="79"/>
        <end position="89"/>
    </location>
</feature>
<dbReference type="Proteomes" id="UP001318040">
    <property type="component" value="Chromosome 14"/>
</dbReference>
<evidence type="ECO:0000313" key="3">
    <source>
        <dbReference type="RefSeq" id="XP_032810179.1"/>
    </source>
</evidence>
<sequence>MCSVEQQAPRQQRGPKELDPGDSADGRLSEPRPLSCPASCTGAGVSGPCAPAVPPDEPPASVPRRSSTSAGGCSSAGGTEEEEEASGEEASERGPRPLNSAPREHVNPQEIGGAKEATASASRLASDRGDGLDNPVGPCGLAGRERRLPPAVPTLALDPPPVRYEPRRATGATPARRAGERRKLSQHSKSSRPPRSSANDGCASLLLTRLFCRCREPCLTLPLRCCLVALLAPLCRACGRAGGRAGTCCPCDPHRDAAPVAAGEPPATGRPRRARVPTRRGPPAPQVRLHAVRGVL</sequence>
<dbReference type="RefSeq" id="XP_032810179.1">
    <property type="nucleotide sequence ID" value="XM_032954288.1"/>
</dbReference>
<protein>
    <submittedName>
        <fullName evidence="3">MyoD family inhibitor domain-containing protein isoform X3</fullName>
    </submittedName>
</protein>
<evidence type="ECO:0000313" key="2">
    <source>
        <dbReference type="Proteomes" id="UP001318040"/>
    </source>
</evidence>
<organism evidence="2 3">
    <name type="scientific">Petromyzon marinus</name>
    <name type="common">Sea lamprey</name>
    <dbReference type="NCBI Taxonomy" id="7757"/>
    <lineage>
        <taxon>Eukaryota</taxon>
        <taxon>Metazoa</taxon>
        <taxon>Chordata</taxon>
        <taxon>Craniata</taxon>
        <taxon>Vertebrata</taxon>
        <taxon>Cyclostomata</taxon>
        <taxon>Hyperoartia</taxon>
        <taxon>Petromyzontiformes</taxon>
        <taxon>Petromyzontidae</taxon>
        <taxon>Petromyzon</taxon>
    </lineage>
</organism>
<feature type="compositionally biased region" description="Pro residues" evidence="1">
    <location>
        <begin position="51"/>
        <end position="61"/>
    </location>
</feature>
<feature type="region of interest" description="Disordered" evidence="1">
    <location>
        <begin position="1"/>
        <end position="199"/>
    </location>
</feature>
<feature type="compositionally biased region" description="Basic and acidic residues" evidence="1">
    <location>
        <begin position="14"/>
        <end position="30"/>
    </location>
</feature>
<dbReference type="CTD" id="29969"/>
<dbReference type="AlphaFoldDB" id="A0AAJ7T3I9"/>
<reference evidence="3" key="1">
    <citation type="submission" date="2025-08" db="UniProtKB">
        <authorList>
            <consortium name="RefSeq"/>
        </authorList>
    </citation>
    <scope>IDENTIFICATION</scope>
    <source>
        <tissue evidence="3">Sperm</tissue>
    </source>
</reference>
<feature type="compositionally biased region" description="Low complexity" evidence="1">
    <location>
        <begin position="62"/>
        <end position="78"/>
    </location>
</feature>
<dbReference type="GeneID" id="116942401"/>
<accession>A0AAJ7T3I9</accession>
<gene>
    <name evidence="3" type="primary">MDFIC</name>
</gene>
<feature type="region of interest" description="Disordered" evidence="1">
    <location>
        <begin position="259"/>
        <end position="285"/>
    </location>
</feature>
<keyword evidence="2" id="KW-1185">Reference proteome</keyword>